<keyword evidence="1" id="KW-1133">Transmembrane helix</keyword>
<protein>
    <recommendedName>
        <fullName evidence="3">Flagellar M-ring C-terminal domain-containing protein</fullName>
    </recommendedName>
</protein>
<dbReference type="EMBL" id="VSSQ01034897">
    <property type="protein sequence ID" value="MPM86976.1"/>
    <property type="molecule type" value="Genomic_DNA"/>
</dbReference>
<evidence type="ECO:0000313" key="2">
    <source>
        <dbReference type="EMBL" id="MPM86976.1"/>
    </source>
</evidence>
<name>A0A645DBZ9_9ZZZZ</name>
<reference evidence="2" key="1">
    <citation type="submission" date="2019-08" db="EMBL/GenBank/DDBJ databases">
        <authorList>
            <person name="Kucharzyk K."/>
            <person name="Murdoch R.W."/>
            <person name="Higgins S."/>
            <person name="Loffler F."/>
        </authorList>
    </citation>
    <scope>NUCLEOTIDE SEQUENCE</scope>
</reference>
<sequence length="173" mass="19197">MEQVEKSGYEIRDITVAVLIGKKELNSGEIASYKQMVAFAAGVSPDKVVITNAVFASSETSATPDLPETLEEIPKEKMIYLAAAGVFALLLIILIMIMLLGKRRKKKRLEEEESYVPGGPLDPKLKIQPIPGEIVLNETREQGLKRQIKDFSSASPEIVAQLIRTWIKEDDDN</sequence>
<evidence type="ECO:0000256" key="1">
    <source>
        <dbReference type="SAM" id="Phobius"/>
    </source>
</evidence>
<proteinExistence type="predicted"/>
<comment type="caution">
    <text evidence="2">The sequence shown here is derived from an EMBL/GenBank/DDBJ whole genome shotgun (WGS) entry which is preliminary data.</text>
</comment>
<organism evidence="2">
    <name type="scientific">bioreactor metagenome</name>
    <dbReference type="NCBI Taxonomy" id="1076179"/>
    <lineage>
        <taxon>unclassified sequences</taxon>
        <taxon>metagenomes</taxon>
        <taxon>ecological metagenomes</taxon>
    </lineage>
</organism>
<dbReference type="AlphaFoldDB" id="A0A645DBZ9"/>
<gene>
    <name evidence="2" type="ORF">SDC9_134069</name>
</gene>
<accession>A0A645DBZ9</accession>
<feature type="transmembrane region" description="Helical" evidence="1">
    <location>
        <begin position="78"/>
        <end position="100"/>
    </location>
</feature>
<evidence type="ECO:0008006" key="3">
    <source>
        <dbReference type="Google" id="ProtNLM"/>
    </source>
</evidence>
<keyword evidence="1" id="KW-0812">Transmembrane</keyword>
<dbReference type="InterPro" id="IPR043427">
    <property type="entry name" value="YscJ/FliF"/>
</dbReference>
<dbReference type="PANTHER" id="PTHR30046">
    <property type="entry name" value="FLAGELLAR M-RING PROTEIN"/>
    <property type="match status" value="1"/>
</dbReference>
<keyword evidence="1" id="KW-0472">Membrane</keyword>